<dbReference type="WBParaSite" id="BPAG_0001371601-mRNA-1">
    <property type="protein sequence ID" value="BPAG_0001371601-mRNA-1"/>
    <property type="gene ID" value="BPAG_0001371601"/>
</dbReference>
<gene>
    <name evidence="2" type="ORF">BPAG_LOCUS13644</name>
</gene>
<name>A0A0N4TXL4_BRUPA</name>
<accession>A0A0N4TXL4</accession>
<dbReference type="Proteomes" id="UP000278627">
    <property type="component" value="Unassembled WGS sequence"/>
</dbReference>
<keyword evidence="3" id="KW-1185">Reference proteome</keyword>
<protein>
    <submittedName>
        <fullName evidence="4">Ovule protein</fullName>
    </submittedName>
</protein>
<feature type="chain" id="PRO_5043122327" evidence="1">
    <location>
        <begin position="20"/>
        <end position="54"/>
    </location>
</feature>
<keyword evidence="1" id="KW-0732">Signal</keyword>
<reference evidence="2 3" key="2">
    <citation type="submission" date="2018-11" db="EMBL/GenBank/DDBJ databases">
        <authorList>
            <consortium name="Pathogen Informatics"/>
        </authorList>
    </citation>
    <scope>NUCLEOTIDE SEQUENCE [LARGE SCALE GENOMIC DNA]</scope>
</reference>
<feature type="signal peptide" evidence="1">
    <location>
        <begin position="1"/>
        <end position="19"/>
    </location>
</feature>
<proteinExistence type="predicted"/>
<evidence type="ECO:0000313" key="2">
    <source>
        <dbReference type="EMBL" id="VDN94829.1"/>
    </source>
</evidence>
<evidence type="ECO:0000256" key="1">
    <source>
        <dbReference type="SAM" id="SignalP"/>
    </source>
</evidence>
<evidence type="ECO:0000313" key="3">
    <source>
        <dbReference type="Proteomes" id="UP000278627"/>
    </source>
</evidence>
<reference evidence="4" key="1">
    <citation type="submission" date="2017-02" db="UniProtKB">
        <authorList>
            <consortium name="WormBaseParasite"/>
        </authorList>
    </citation>
    <scope>IDENTIFICATION</scope>
</reference>
<dbReference type="AlphaFoldDB" id="A0A0N4TXL4"/>
<sequence>ARLSCFFHILHSVSQLLFSTNTTLCSIPSLKQDLETVEFKLPSVGRLYCIHLIN</sequence>
<evidence type="ECO:0000313" key="4">
    <source>
        <dbReference type="WBParaSite" id="BPAG_0001371601-mRNA-1"/>
    </source>
</evidence>
<organism evidence="4">
    <name type="scientific">Brugia pahangi</name>
    <name type="common">Filarial nematode worm</name>
    <dbReference type="NCBI Taxonomy" id="6280"/>
    <lineage>
        <taxon>Eukaryota</taxon>
        <taxon>Metazoa</taxon>
        <taxon>Ecdysozoa</taxon>
        <taxon>Nematoda</taxon>
        <taxon>Chromadorea</taxon>
        <taxon>Rhabditida</taxon>
        <taxon>Spirurina</taxon>
        <taxon>Spiruromorpha</taxon>
        <taxon>Filarioidea</taxon>
        <taxon>Onchocercidae</taxon>
        <taxon>Brugia</taxon>
    </lineage>
</organism>
<dbReference type="EMBL" id="UZAD01013424">
    <property type="protein sequence ID" value="VDN94829.1"/>
    <property type="molecule type" value="Genomic_DNA"/>
</dbReference>